<reference evidence="1" key="1">
    <citation type="submission" date="2023-11" db="EMBL/GenBank/DDBJ databases">
        <authorList>
            <person name="De Vega J J."/>
            <person name="De Vega J J."/>
        </authorList>
    </citation>
    <scope>NUCLEOTIDE SEQUENCE</scope>
</reference>
<proteinExistence type="predicted"/>
<organism evidence="1 2">
    <name type="scientific">Mycena citricolor</name>
    <dbReference type="NCBI Taxonomy" id="2018698"/>
    <lineage>
        <taxon>Eukaryota</taxon>
        <taxon>Fungi</taxon>
        <taxon>Dikarya</taxon>
        <taxon>Basidiomycota</taxon>
        <taxon>Agaricomycotina</taxon>
        <taxon>Agaricomycetes</taxon>
        <taxon>Agaricomycetidae</taxon>
        <taxon>Agaricales</taxon>
        <taxon>Marasmiineae</taxon>
        <taxon>Mycenaceae</taxon>
        <taxon>Mycena</taxon>
    </lineage>
</organism>
<gene>
    <name evidence="1" type="ORF">MYCIT1_LOCUS26936</name>
</gene>
<dbReference type="AlphaFoldDB" id="A0AAD2Q5A5"/>
<protein>
    <submittedName>
        <fullName evidence="1">Uncharacterized protein</fullName>
    </submittedName>
</protein>
<dbReference type="EMBL" id="CAVNYO010000420">
    <property type="protein sequence ID" value="CAK5277808.1"/>
    <property type="molecule type" value="Genomic_DNA"/>
</dbReference>
<accession>A0AAD2Q5A5</accession>
<comment type="caution">
    <text evidence="1">The sequence shown here is derived from an EMBL/GenBank/DDBJ whole genome shotgun (WGS) entry which is preliminary data.</text>
</comment>
<dbReference type="Proteomes" id="UP001295794">
    <property type="component" value="Unassembled WGS sequence"/>
</dbReference>
<evidence type="ECO:0000313" key="2">
    <source>
        <dbReference type="Proteomes" id="UP001295794"/>
    </source>
</evidence>
<sequence>PPLGSDLTKYAHGPIFCTCTPLEISTEDVIDEIRIRLTHRLRMDYAVAMAVTGSECGPRIPVQVLNTITSGQIFARFDYCSFAMCLLCLRHLAKP</sequence>
<keyword evidence="2" id="KW-1185">Reference proteome</keyword>
<name>A0AAD2Q5A5_9AGAR</name>
<evidence type="ECO:0000313" key="1">
    <source>
        <dbReference type="EMBL" id="CAK5277808.1"/>
    </source>
</evidence>
<feature type="non-terminal residue" evidence="1">
    <location>
        <position position="1"/>
    </location>
</feature>